<keyword evidence="10" id="KW-0408">Iron</keyword>
<organism evidence="12 13">
    <name type="scientific">Rhizoctonia solani</name>
    <dbReference type="NCBI Taxonomy" id="456999"/>
    <lineage>
        <taxon>Eukaryota</taxon>
        <taxon>Fungi</taxon>
        <taxon>Dikarya</taxon>
        <taxon>Basidiomycota</taxon>
        <taxon>Agaricomycotina</taxon>
        <taxon>Agaricomycetes</taxon>
        <taxon>Cantharellales</taxon>
        <taxon>Ceratobasidiaceae</taxon>
        <taxon>Rhizoctonia</taxon>
    </lineage>
</organism>
<dbReference type="InterPro" id="IPR001128">
    <property type="entry name" value="Cyt_P450"/>
</dbReference>
<dbReference type="GO" id="GO:0020037">
    <property type="term" value="F:heme binding"/>
    <property type="evidence" value="ECO:0007669"/>
    <property type="project" value="InterPro"/>
</dbReference>
<proteinExistence type="inferred from homology"/>
<dbReference type="SUPFAM" id="SSF48264">
    <property type="entry name" value="Cytochrome P450"/>
    <property type="match status" value="1"/>
</dbReference>
<evidence type="ECO:0000313" key="13">
    <source>
        <dbReference type="Proteomes" id="UP000650533"/>
    </source>
</evidence>
<dbReference type="AlphaFoldDB" id="A0A8H8PAH4"/>
<keyword evidence="7" id="KW-0479">Metal-binding</keyword>
<dbReference type="InterPro" id="IPR038286">
    <property type="entry name" value="IPK_sf"/>
</dbReference>
<protein>
    <submittedName>
        <fullName evidence="12">Cytochrome P450 family protein</fullName>
    </submittedName>
</protein>
<sequence>MAQSKNIRPLEMQVGGHKGVQQSGEGDLIMKPCLPAERDFYQAIAADERLAALRPHVAKFYGTLRLEGQVNAEGAPGGELGADQLREVLAKGASEPDSENLSHRFRKPNILDVKLGTVLYDDSASEEKKLRMEKAAKDTTSFETGVRLTGFSVYDPSSFTYTVTPKEYGKSIKAEQLPEGIARFFPETVPREHLLRVLGLVHDKLVEIQQALAETEIRMVAGSVLIVWEGDPKALERAIQTLDEGRDVLEESDDDVDDEAEVNENDRKPGPVYLIKLIDFAHTRLVPDQGPDESLMIGMGTTIKLLEGRIRELRLTPTGKLPLPPGPKADPLIGHLRALPTSDEHLVYTRWGKELNSDIVSISVFGQTIVVLNSAKSANELLEQRSSIYSSRTQLPMISDPNLVDWGKITGLLPYGERWRAQRRMTHLSLHKGASREFWPLVVKQARFALRRIADNPDRFIREIRRMSGSTLLSAVYGYEVTSADDPLVEIVETALDHLCEAAIPGNFLVNVMPWIRYIPDWVPGSGWKKTVDKWRKEREEMVDVPFNYTKQQIAQGIAPHSVLKGLLTKLESELEAGDEYAEQEDRIKWVTATLFGAGSDTSAATTSVFILAMVLNQSVFAKAQAEVDAVIGRERLPEMSDRGSLAYVECVMKEVLRWQPVVPLAIPHAVVEDDEYRGWAIPKGSTIIGNIWAISYDETIYHEPEQFNPDRFLDPKTQASPAFGFGRRQDIRLTTRIDIETPMSTKVVSWRTLG</sequence>
<evidence type="ECO:0000256" key="8">
    <source>
        <dbReference type="ARBA" id="ARBA00022777"/>
    </source>
</evidence>
<keyword evidence="9" id="KW-0560">Oxidoreductase</keyword>
<evidence type="ECO:0000256" key="3">
    <source>
        <dbReference type="ARBA" id="ARBA00007374"/>
    </source>
</evidence>
<dbReference type="GO" id="GO:0005506">
    <property type="term" value="F:iron ion binding"/>
    <property type="evidence" value="ECO:0007669"/>
    <property type="project" value="InterPro"/>
</dbReference>
<evidence type="ECO:0000256" key="11">
    <source>
        <dbReference type="ARBA" id="ARBA00023033"/>
    </source>
</evidence>
<dbReference type="InterPro" id="IPR002401">
    <property type="entry name" value="Cyt_P450_E_grp-I"/>
</dbReference>
<comment type="cofactor">
    <cofactor evidence="1">
        <name>heme</name>
        <dbReference type="ChEBI" id="CHEBI:30413"/>
    </cofactor>
</comment>
<dbReference type="PANTHER" id="PTHR46300:SF7">
    <property type="entry name" value="P450, PUTATIVE (EUROFUNG)-RELATED"/>
    <property type="match status" value="1"/>
</dbReference>
<comment type="pathway">
    <text evidence="2">Secondary metabolite biosynthesis.</text>
</comment>
<accession>A0A8H8PAH4</accession>
<evidence type="ECO:0000256" key="7">
    <source>
        <dbReference type="ARBA" id="ARBA00022723"/>
    </source>
</evidence>
<evidence type="ECO:0000256" key="6">
    <source>
        <dbReference type="ARBA" id="ARBA00022679"/>
    </source>
</evidence>
<dbReference type="GeneID" id="67023615"/>
<dbReference type="InterPro" id="IPR005522">
    <property type="entry name" value="IPK"/>
</dbReference>
<evidence type="ECO:0000256" key="2">
    <source>
        <dbReference type="ARBA" id="ARBA00005179"/>
    </source>
</evidence>
<dbReference type="GO" id="GO:0004497">
    <property type="term" value="F:monooxygenase activity"/>
    <property type="evidence" value="ECO:0007669"/>
    <property type="project" value="UniProtKB-KW"/>
</dbReference>
<dbReference type="Pfam" id="PF00067">
    <property type="entry name" value="p450"/>
    <property type="match status" value="1"/>
</dbReference>
<dbReference type="InterPro" id="IPR050364">
    <property type="entry name" value="Cytochrome_P450_fung"/>
</dbReference>
<dbReference type="GO" id="GO:0032958">
    <property type="term" value="P:inositol phosphate biosynthetic process"/>
    <property type="evidence" value="ECO:0007669"/>
    <property type="project" value="InterPro"/>
</dbReference>
<dbReference type="SUPFAM" id="SSF56104">
    <property type="entry name" value="SAICAR synthase-like"/>
    <property type="match status" value="1"/>
</dbReference>
<dbReference type="Gene3D" id="3.30.470.160">
    <property type="entry name" value="Inositol polyphosphate kinase"/>
    <property type="match status" value="1"/>
</dbReference>
<dbReference type="Proteomes" id="UP000650533">
    <property type="component" value="Chromosome 16"/>
</dbReference>
<dbReference type="PANTHER" id="PTHR46300">
    <property type="entry name" value="P450, PUTATIVE (EUROFUNG)-RELATED-RELATED"/>
    <property type="match status" value="1"/>
</dbReference>
<comment type="similarity">
    <text evidence="4">Belongs to the cytochrome P450 family.</text>
</comment>
<evidence type="ECO:0000256" key="4">
    <source>
        <dbReference type="ARBA" id="ARBA00010617"/>
    </source>
</evidence>
<dbReference type="CDD" id="cd11065">
    <property type="entry name" value="CYP64-like"/>
    <property type="match status" value="1"/>
</dbReference>
<dbReference type="Gene3D" id="1.10.630.10">
    <property type="entry name" value="Cytochrome P450"/>
    <property type="match status" value="1"/>
</dbReference>
<keyword evidence="8" id="KW-0418">Kinase</keyword>
<dbReference type="GO" id="GO:0016301">
    <property type="term" value="F:kinase activity"/>
    <property type="evidence" value="ECO:0007669"/>
    <property type="project" value="UniProtKB-KW"/>
</dbReference>
<name>A0A8H8PAH4_9AGAM</name>
<evidence type="ECO:0000256" key="10">
    <source>
        <dbReference type="ARBA" id="ARBA00023004"/>
    </source>
</evidence>
<evidence type="ECO:0000256" key="9">
    <source>
        <dbReference type="ARBA" id="ARBA00023002"/>
    </source>
</evidence>
<dbReference type="PRINTS" id="PR00463">
    <property type="entry name" value="EP450I"/>
</dbReference>
<dbReference type="Pfam" id="PF03770">
    <property type="entry name" value="IPK"/>
    <property type="match status" value="1"/>
</dbReference>
<keyword evidence="11" id="KW-0503">Monooxygenase</keyword>
<dbReference type="GO" id="GO:0016705">
    <property type="term" value="F:oxidoreductase activity, acting on paired donors, with incorporation or reduction of molecular oxygen"/>
    <property type="evidence" value="ECO:0007669"/>
    <property type="project" value="InterPro"/>
</dbReference>
<comment type="similarity">
    <text evidence="3">Belongs to the inositol phosphokinase (IPK) family.</text>
</comment>
<keyword evidence="5" id="KW-0349">Heme</keyword>
<evidence type="ECO:0000313" key="12">
    <source>
        <dbReference type="EMBL" id="QRW26738.1"/>
    </source>
</evidence>
<dbReference type="RefSeq" id="XP_043186975.1">
    <property type="nucleotide sequence ID" value="XM_043321152.1"/>
</dbReference>
<evidence type="ECO:0000256" key="5">
    <source>
        <dbReference type="ARBA" id="ARBA00022617"/>
    </source>
</evidence>
<reference evidence="12" key="1">
    <citation type="submission" date="2020-05" db="EMBL/GenBank/DDBJ databases">
        <title>Evolutionary and genomic comparisons of hybrid uninucleate and nonhybrid Rhizoctonia fungi.</title>
        <authorList>
            <person name="Li C."/>
            <person name="Chen X."/>
        </authorList>
    </citation>
    <scope>NUCLEOTIDE SEQUENCE</scope>
    <source>
        <strain evidence="12">AG-1 IA</strain>
    </source>
</reference>
<keyword evidence="6" id="KW-0808">Transferase</keyword>
<gene>
    <name evidence="12" type="ORF">RhiXN_01333</name>
</gene>
<evidence type="ECO:0000256" key="1">
    <source>
        <dbReference type="ARBA" id="ARBA00001971"/>
    </source>
</evidence>
<dbReference type="InterPro" id="IPR036396">
    <property type="entry name" value="Cyt_P450_sf"/>
</dbReference>
<dbReference type="KEGG" id="rsx:RhiXN_01333"/>
<dbReference type="EMBL" id="CP059673">
    <property type="protein sequence ID" value="QRW26738.1"/>
    <property type="molecule type" value="Genomic_DNA"/>
</dbReference>